<organism evidence="1 2">
    <name type="scientific">Romanomermis culicivorax</name>
    <name type="common">Nematode worm</name>
    <dbReference type="NCBI Taxonomy" id="13658"/>
    <lineage>
        <taxon>Eukaryota</taxon>
        <taxon>Metazoa</taxon>
        <taxon>Ecdysozoa</taxon>
        <taxon>Nematoda</taxon>
        <taxon>Enoplea</taxon>
        <taxon>Dorylaimia</taxon>
        <taxon>Mermithida</taxon>
        <taxon>Mermithoidea</taxon>
        <taxon>Mermithidae</taxon>
        <taxon>Romanomermis</taxon>
    </lineage>
</organism>
<protein>
    <submittedName>
        <fullName evidence="2">Uncharacterized protein</fullName>
    </submittedName>
</protein>
<dbReference type="WBParaSite" id="nRc.2.0.1.t22324-RA">
    <property type="protein sequence ID" value="nRc.2.0.1.t22324-RA"/>
    <property type="gene ID" value="nRc.2.0.1.g22324"/>
</dbReference>
<reference evidence="2" key="1">
    <citation type="submission" date="2022-11" db="UniProtKB">
        <authorList>
            <consortium name="WormBaseParasite"/>
        </authorList>
    </citation>
    <scope>IDENTIFICATION</scope>
</reference>
<dbReference type="AlphaFoldDB" id="A0A915J993"/>
<keyword evidence="1" id="KW-1185">Reference proteome</keyword>
<evidence type="ECO:0000313" key="2">
    <source>
        <dbReference type="WBParaSite" id="nRc.2.0.1.t22324-RA"/>
    </source>
</evidence>
<name>A0A915J993_ROMCU</name>
<proteinExistence type="predicted"/>
<evidence type="ECO:0000313" key="1">
    <source>
        <dbReference type="Proteomes" id="UP000887565"/>
    </source>
</evidence>
<sequence length="89" mass="10117">MFPVQDILQYLKKLARLTEYKEGSCRLRSAKIKFPRLFQRAHIADLVPRTLSKALRSAVFGARKSKTVNFPSSDAVEKILGHSGWQDKA</sequence>
<dbReference type="Proteomes" id="UP000887565">
    <property type="component" value="Unplaced"/>
</dbReference>
<accession>A0A915J993</accession>